<reference evidence="1 2" key="1">
    <citation type="journal article" date="2014" name="Proc. Natl. Acad. Sci. U.S.A.">
        <title>Functional characterization of flavobacteria rhodopsins reveals a unique class of light-driven chloride pump in bacteria.</title>
        <authorList>
            <person name="Yoshizawa S."/>
            <person name="Kumagai Y."/>
            <person name="Kim H."/>
            <person name="Ogura Y."/>
            <person name="Hayashi T."/>
            <person name="Iwasaki W."/>
            <person name="DeLong E.F."/>
            <person name="Kogure K."/>
        </authorList>
    </citation>
    <scope>NUCLEOTIDE SEQUENCE [LARGE SCALE GENOMIC DNA]</scope>
    <source>
        <strain evidence="1 2">S1-08</strain>
    </source>
</reference>
<dbReference type="InterPro" id="IPR025332">
    <property type="entry name" value="DUF4238"/>
</dbReference>
<dbReference type="Pfam" id="PF14022">
    <property type="entry name" value="DUF4238"/>
    <property type="match status" value="1"/>
</dbReference>
<dbReference type="EMBL" id="AP014548">
    <property type="protein sequence ID" value="BAO55875.1"/>
    <property type="molecule type" value="Genomic_DNA"/>
</dbReference>
<dbReference type="STRING" id="1454201.NMS_1866"/>
<dbReference type="RefSeq" id="WP_041496400.1">
    <property type="nucleotide sequence ID" value="NZ_AP014548.1"/>
</dbReference>
<dbReference type="AlphaFoldDB" id="W8VRX2"/>
<evidence type="ECO:0000313" key="2">
    <source>
        <dbReference type="Proteomes" id="UP000031760"/>
    </source>
</evidence>
<sequence>MNNKFNSRSSRHHYLPVFYLKGFLNRNKKFYIFDVEQQTFKKNSKEFSPKSYFFENNANTVFLDSKESDFLEFFHSKLDNMASKIFSIMEKSTANNRYGISEVDIPVLKLFISQVHGRLPESKKVIQEFLRIHGLKEFGIIMNNDKDGERENGLSGNNEFQKGLSLMMAFRNFYLGTQSNLPYSISSYSSDCPKMISDNPIIFKSSDSSNIWKEDLVFPLTGTKLFIASKNQNQQSLSFKFLADLIMFKQARKHVGFSDTLYLYELQKMNDKLSLSIEELKKYFFTQLN</sequence>
<accession>W8VRX2</accession>
<dbReference type="HOGENOM" id="CLU_917806_0_0_10"/>
<dbReference type="KEGG" id="nmf:NMS_1866"/>
<protein>
    <recommendedName>
        <fullName evidence="3">DUF4238 domain-containing protein</fullName>
    </recommendedName>
</protein>
<dbReference type="Proteomes" id="UP000031760">
    <property type="component" value="Chromosome"/>
</dbReference>
<proteinExistence type="predicted"/>
<organism evidence="1 2">
    <name type="scientific">Nonlabens marinus S1-08</name>
    <dbReference type="NCBI Taxonomy" id="1454201"/>
    <lineage>
        <taxon>Bacteria</taxon>
        <taxon>Pseudomonadati</taxon>
        <taxon>Bacteroidota</taxon>
        <taxon>Flavobacteriia</taxon>
        <taxon>Flavobacteriales</taxon>
        <taxon>Flavobacteriaceae</taxon>
        <taxon>Nonlabens</taxon>
    </lineage>
</organism>
<keyword evidence="2" id="KW-1185">Reference proteome</keyword>
<evidence type="ECO:0000313" key="1">
    <source>
        <dbReference type="EMBL" id="BAO55875.1"/>
    </source>
</evidence>
<gene>
    <name evidence="1" type="ORF">NMS_1866</name>
</gene>
<evidence type="ECO:0008006" key="3">
    <source>
        <dbReference type="Google" id="ProtNLM"/>
    </source>
</evidence>
<name>W8VRX2_9FLAO</name>
<dbReference type="OrthoDB" id="669645at2"/>